<dbReference type="Proteomes" id="UP000887579">
    <property type="component" value="Unplaced"/>
</dbReference>
<proteinExistence type="predicted"/>
<accession>A0AC34G6T5</accession>
<evidence type="ECO:0000313" key="1">
    <source>
        <dbReference type="Proteomes" id="UP000887579"/>
    </source>
</evidence>
<reference evidence="2" key="1">
    <citation type="submission" date="2022-11" db="UniProtKB">
        <authorList>
            <consortium name="WormBaseParasite"/>
        </authorList>
    </citation>
    <scope>IDENTIFICATION</scope>
</reference>
<organism evidence="1 2">
    <name type="scientific">Panagrolaimus sp. ES5</name>
    <dbReference type="NCBI Taxonomy" id="591445"/>
    <lineage>
        <taxon>Eukaryota</taxon>
        <taxon>Metazoa</taxon>
        <taxon>Ecdysozoa</taxon>
        <taxon>Nematoda</taxon>
        <taxon>Chromadorea</taxon>
        <taxon>Rhabditida</taxon>
        <taxon>Tylenchina</taxon>
        <taxon>Panagrolaimomorpha</taxon>
        <taxon>Panagrolaimoidea</taxon>
        <taxon>Panagrolaimidae</taxon>
        <taxon>Panagrolaimus</taxon>
    </lineage>
</organism>
<protein>
    <submittedName>
        <fullName evidence="2">Vitellogenin domain-containing protein</fullName>
    </submittedName>
</protein>
<name>A0AC34G6T5_9BILA</name>
<evidence type="ECO:0000313" key="2">
    <source>
        <dbReference type="WBParaSite" id="ES5_v2.g25233.t1"/>
    </source>
</evidence>
<sequence length="195" mass="22437">MKLTAFLLFAFVATVAANRQRASSNWERESLRLAKPFTSGNVYRFRYDSQISSGLGSMDASVTGEQKSTHRFSAMVNVNFETDRSATLHLEDIRIASLNGELPEIRRVQSLQLFDEETIESRKLEQLQMSCTFEYSEGVIERVYYNVKDDVWSKNIKRAILNLVQLNLKERDNNQESMQIDSSELSLSKMFTVNE</sequence>
<dbReference type="WBParaSite" id="ES5_v2.g25233.t1">
    <property type="protein sequence ID" value="ES5_v2.g25233.t1"/>
    <property type="gene ID" value="ES5_v2.g25233"/>
</dbReference>